<accession>D0V0B8</accession>
<evidence type="ECO:0000256" key="5">
    <source>
        <dbReference type="ARBA" id="ARBA00022516"/>
    </source>
</evidence>
<comment type="similarity">
    <text evidence="3">Belongs to the fatty acid desaturase type 2 family.</text>
</comment>
<keyword evidence="11" id="KW-0560">Oxidoreductase</keyword>
<feature type="binding site" evidence="15">
    <location>
        <position position="188"/>
    </location>
    <ligand>
        <name>Fe cation</name>
        <dbReference type="ChEBI" id="CHEBI:24875"/>
        <label>2</label>
    </ligand>
</feature>
<dbReference type="FunFam" id="1.10.620.20:FF:000002">
    <property type="entry name" value="Stearoyl-[acyl-carrier-protein] 9-desaturase, chloroplastic"/>
    <property type="match status" value="1"/>
</dbReference>
<reference evidence="17" key="1">
    <citation type="submission" date="2009-09" db="EMBL/GenBank/DDBJ databases">
        <title>Sugar-based growth and lipid accumulation for oil production in heterotrophic Chlorella zofingienesis.</title>
        <authorList>
            <person name="Liu J."/>
            <person name="Huang J."/>
            <person name="Chen F."/>
        </authorList>
    </citation>
    <scope>NUCLEOTIDE SEQUENCE</scope>
</reference>
<dbReference type="PANTHER" id="PTHR31155:SF9">
    <property type="entry name" value="STEAROYL-[ACYL-CARRIER-PROTEIN] 9-DESATURASE 7, CHLOROPLASTIC"/>
    <property type="match status" value="1"/>
</dbReference>
<comment type="cofactor">
    <cofactor evidence="1">
        <name>Fe(2+)</name>
        <dbReference type="ChEBI" id="CHEBI:29033"/>
    </cofactor>
</comment>
<dbReference type="PANTHER" id="PTHR31155">
    <property type="entry name" value="ACYL- ACYL-CARRIER-PROTEIN DESATURASE-RELATED"/>
    <property type="match status" value="1"/>
</dbReference>
<evidence type="ECO:0000256" key="3">
    <source>
        <dbReference type="ARBA" id="ARBA00008749"/>
    </source>
</evidence>
<dbReference type="SMR" id="D0V0B8"/>
<evidence type="ECO:0000256" key="6">
    <source>
        <dbReference type="ARBA" id="ARBA00022528"/>
    </source>
</evidence>
<keyword evidence="10" id="KW-0809">Transit peptide</keyword>
<evidence type="ECO:0000313" key="17">
    <source>
        <dbReference type="EMBL" id="ACX71636.1"/>
    </source>
</evidence>
<protein>
    <submittedName>
        <fullName evidence="16">Stearoyl-ACP desaturase</fullName>
    </submittedName>
</protein>
<evidence type="ECO:0000256" key="13">
    <source>
        <dbReference type="ARBA" id="ARBA00023098"/>
    </source>
</evidence>
<dbReference type="EMBL" id="GQ996720">
    <property type="protein sequence ID" value="ACX71636.1"/>
    <property type="molecule type" value="Genomic_DNA"/>
</dbReference>
<dbReference type="GO" id="GO:0046872">
    <property type="term" value="F:metal ion binding"/>
    <property type="evidence" value="ECO:0007669"/>
    <property type="project" value="UniProtKB-KW"/>
</dbReference>
<evidence type="ECO:0000256" key="10">
    <source>
        <dbReference type="ARBA" id="ARBA00022946"/>
    </source>
</evidence>
<organism evidence="16">
    <name type="scientific">Chromochloris zofingiensis</name>
    <dbReference type="NCBI Taxonomy" id="31302"/>
    <lineage>
        <taxon>Eukaryota</taxon>
        <taxon>Viridiplantae</taxon>
        <taxon>Chlorophyta</taxon>
        <taxon>core chlorophytes</taxon>
        <taxon>Chlorophyceae</taxon>
        <taxon>CS clade</taxon>
        <taxon>Sphaeropleales</taxon>
        <taxon>Chromochloridaceae</taxon>
        <taxon>Chromochloris</taxon>
    </lineage>
</organism>
<evidence type="ECO:0000256" key="1">
    <source>
        <dbReference type="ARBA" id="ARBA00001954"/>
    </source>
</evidence>
<dbReference type="SUPFAM" id="SSF47240">
    <property type="entry name" value="Ferritin-like"/>
    <property type="match status" value="1"/>
</dbReference>
<evidence type="ECO:0000256" key="2">
    <source>
        <dbReference type="ARBA" id="ARBA00004229"/>
    </source>
</evidence>
<dbReference type="GO" id="GO:0009507">
    <property type="term" value="C:chloroplast"/>
    <property type="evidence" value="ECO:0007669"/>
    <property type="project" value="UniProtKB-SubCell"/>
</dbReference>
<feature type="binding site" evidence="15">
    <location>
        <position position="188"/>
    </location>
    <ligand>
        <name>Fe cation</name>
        <dbReference type="ChEBI" id="CHEBI:24875"/>
        <label>1</label>
    </ligand>
</feature>
<dbReference type="PIRSF" id="PIRSF000346">
    <property type="entry name" value="Dlt9_acylACP_des"/>
    <property type="match status" value="1"/>
</dbReference>
<name>D0V0B8_9CHLO</name>
<feature type="binding site" evidence="15">
    <location>
        <position position="241"/>
    </location>
    <ligand>
        <name>Fe cation</name>
        <dbReference type="ChEBI" id="CHEBI:24875"/>
        <label>2</label>
    </ligand>
</feature>
<gene>
    <name evidence="16" type="primary">SAD</name>
</gene>
<dbReference type="InterPro" id="IPR012348">
    <property type="entry name" value="RNR-like"/>
</dbReference>
<dbReference type="InterPro" id="IPR009078">
    <property type="entry name" value="Ferritin-like_SF"/>
</dbReference>
<evidence type="ECO:0000256" key="12">
    <source>
        <dbReference type="ARBA" id="ARBA00023004"/>
    </source>
</evidence>
<feature type="binding site" evidence="15">
    <location>
        <position position="274"/>
    </location>
    <ligand>
        <name>Fe cation</name>
        <dbReference type="ChEBI" id="CHEBI:24875"/>
        <label>1</label>
    </ligand>
</feature>
<dbReference type="Gene3D" id="1.10.620.20">
    <property type="entry name" value="Ribonucleotide Reductase, subunit A"/>
    <property type="match status" value="1"/>
</dbReference>
<keyword evidence="13" id="KW-0443">Lipid metabolism</keyword>
<dbReference type="EMBL" id="GQ996719">
    <property type="protein sequence ID" value="ACX71635.1"/>
    <property type="molecule type" value="mRNA"/>
</dbReference>
<evidence type="ECO:0000256" key="11">
    <source>
        <dbReference type="ARBA" id="ARBA00023002"/>
    </source>
</evidence>
<dbReference type="BRENDA" id="1.14.19.2">
    <property type="organism ID" value="13010"/>
</dbReference>
<keyword evidence="5" id="KW-0444">Lipid biosynthesis</keyword>
<dbReference type="Pfam" id="PF03405">
    <property type="entry name" value="FA_desaturase_2"/>
    <property type="match status" value="1"/>
</dbReference>
<evidence type="ECO:0000313" key="16">
    <source>
        <dbReference type="EMBL" id="ACX71635.1"/>
    </source>
</evidence>
<evidence type="ECO:0000256" key="15">
    <source>
        <dbReference type="PIRSR" id="PIRSR000346-1"/>
    </source>
</evidence>
<comment type="subunit">
    <text evidence="4">Homodimer.</text>
</comment>
<dbReference type="CDD" id="cd01050">
    <property type="entry name" value="Acyl_ACP_Desat"/>
    <property type="match status" value="1"/>
</dbReference>
<dbReference type="GO" id="GO:0045300">
    <property type="term" value="F:stearoyl-[ACP] desaturase activity"/>
    <property type="evidence" value="ECO:0007669"/>
    <property type="project" value="InterPro"/>
</dbReference>
<dbReference type="AlphaFoldDB" id="D0V0B8"/>
<evidence type="ECO:0000256" key="14">
    <source>
        <dbReference type="ARBA" id="ARBA00023160"/>
    </source>
</evidence>
<feature type="binding site" evidence="15">
    <location>
        <position position="274"/>
    </location>
    <ligand>
        <name>Fe cation</name>
        <dbReference type="ChEBI" id="CHEBI:24875"/>
        <label>2</label>
    </ligand>
</feature>
<comment type="cofactor">
    <cofactor evidence="15">
        <name>Fe cation</name>
        <dbReference type="ChEBI" id="CHEBI:24875"/>
    </cofactor>
    <text evidence="15">Binds 2 iron ions per subunit.</text>
</comment>
<sequence length="416" mass="47038">MSLSHHYLARVCNAQPCVAAAVCRFFWFVCDAAGPHGRIPAVVRPRNPTCRAVATEAPPASTKSKPIILNGQVLHSISEERLELVKSLTDYVDKQVLPLLKPVDKCWQPSDFLPHPESPDFLDEVRALRQRAQNLPDDYLVVFAGDMITEEALPTYMTMLNTLDGVRDESGASPTPWGRWTREWTAEENRHGDIMNKYMYLTGRVNMRAVERTIQHLIGQGMDPKTENNAYLGFIYTSFQERATKISHGNTARHALEHGDEVLAKICGSIASDEGRHEIAYSRIVDKLFELDPDGSLLAFADMMRKQIVMPAHLMDDGEHEGKTGRNLFADFSSVADRTGTYTAYDYADIMDHLVNRWKVADRQHLKGEAAEAQDYLVKLPDRIRKLTERANARKQKSRGQEAAFSWVFDRPVQLV</sequence>
<proteinExistence type="evidence at transcript level"/>
<evidence type="ECO:0000256" key="4">
    <source>
        <dbReference type="ARBA" id="ARBA00011738"/>
    </source>
</evidence>
<keyword evidence="12 15" id="KW-0408">Iron</keyword>
<keyword evidence="8 15" id="KW-0479">Metal-binding</keyword>
<feature type="binding site" evidence="15">
    <location>
        <position position="150"/>
    </location>
    <ligand>
        <name>Fe cation</name>
        <dbReference type="ChEBI" id="CHEBI:24875"/>
        <label>1</label>
    </ligand>
</feature>
<evidence type="ECO:0000256" key="9">
    <source>
        <dbReference type="ARBA" id="ARBA00022832"/>
    </source>
</evidence>
<feature type="binding site" evidence="15">
    <location>
        <position position="191"/>
    </location>
    <ligand>
        <name>Fe cation</name>
        <dbReference type="ChEBI" id="CHEBI:24875"/>
        <label>1</label>
    </ligand>
</feature>
<keyword evidence="9" id="KW-0276">Fatty acid metabolism</keyword>
<keyword evidence="7" id="KW-0934">Plastid</keyword>
<comment type="subcellular location">
    <subcellularLocation>
        <location evidence="2">Plastid</location>
        <location evidence="2">Chloroplast</location>
    </subcellularLocation>
</comment>
<reference evidence="16" key="2">
    <citation type="journal article" date="2010" name="Bioresour. Technol.">
        <title>Production potential of Chlorella zofingienesis as a feedstock for biodiesel.</title>
        <authorList>
            <person name="Liu J."/>
            <person name="Huang J."/>
            <person name="Fan K.W."/>
            <person name="Jiang Y."/>
            <person name="Zhong Y."/>
            <person name="Sun Z."/>
            <person name="Chen F."/>
        </authorList>
    </citation>
    <scope>NUCLEOTIDE SEQUENCE</scope>
</reference>
<dbReference type="InterPro" id="IPR005067">
    <property type="entry name" value="Fatty_acid_desaturase-2"/>
</dbReference>
<evidence type="ECO:0000256" key="8">
    <source>
        <dbReference type="ARBA" id="ARBA00022723"/>
    </source>
</evidence>
<evidence type="ECO:0000256" key="7">
    <source>
        <dbReference type="ARBA" id="ARBA00022640"/>
    </source>
</evidence>
<dbReference type="GO" id="GO:0006633">
    <property type="term" value="P:fatty acid biosynthetic process"/>
    <property type="evidence" value="ECO:0007669"/>
    <property type="project" value="UniProtKB-KW"/>
</dbReference>
<keyword evidence="14" id="KW-0275">Fatty acid biosynthesis</keyword>
<feature type="binding site" evidence="15">
    <location>
        <position position="277"/>
    </location>
    <ligand>
        <name>Fe cation</name>
        <dbReference type="ChEBI" id="CHEBI:24875"/>
        <label>2</label>
    </ligand>
</feature>
<keyword evidence="6" id="KW-0150">Chloroplast</keyword>